<protein>
    <submittedName>
        <fullName evidence="1">Uncharacterized protein</fullName>
    </submittedName>
</protein>
<proteinExistence type="predicted"/>
<gene>
    <name evidence="1" type="ORF">LCGC14_2547440</name>
</gene>
<feature type="non-terminal residue" evidence="1">
    <location>
        <position position="436"/>
    </location>
</feature>
<dbReference type="AlphaFoldDB" id="A0A0F9D0B9"/>
<name>A0A0F9D0B9_9ZZZZ</name>
<evidence type="ECO:0000313" key="1">
    <source>
        <dbReference type="EMBL" id="KKL11276.1"/>
    </source>
</evidence>
<comment type="caution">
    <text evidence="1">The sequence shown here is derived from an EMBL/GenBank/DDBJ whole genome shotgun (WGS) entry which is preliminary data.</text>
</comment>
<organism evidence="1">
    <name type="scientific">marine sediment metagenome</name>
    <dbReference type="NCBI Taxonomy" id="412755"/>
    <lineage>
        <taxon>unclassified sequences</taxon>
        <taxon>metagenomes</taxon>
        <taxon>ecological metagenomes</taxon>
    </lineage>
</organism>
<dbReference type="EMBL" id="LAZR01041723">
    <property type="protein sequence ID" value="KKL11276.1"/>
    <property type="molecule type" value="Genomic_DNA"/>
</dbReference>
<reference evidence="1" key="1">
    <citation type="journal article" date="2015" name="Nature">
        <title>Complex archaea that bridge the gap between prokaryotes and eukaryotes.</title>
        <authorList>
            <person name="Spang A."/>
            <person name="Saw J.H."/>
            <person name="Jorgensen S.L."/>
            <person name="Zaremba-Niedzwiedzka K."/>
            <person name="Martijn J."/>
            <person name="Lind A.E."/>
            <person name="van Eijk R."/>
            <person name="Schleper C."/>
            <person name="Guy L."/>
            <person name="Ettema T.J."/>
        </authorList>
    </citation>
    <scope>NUCLEOTIDE SEQUENCE</scope>
</reference>
<sequence length="436" mass="48880">MVTGLNAPRKKDSKVRDLLGVALQDRKGVPQEMFGPIQLRADNSGWARWERTARQAKFFLGTDLNRQFRYGPWAIHLNGGPQAAGEDWASIQIPVDNMPMEDLWKIQWNYYKFLAGTADVGGVSMNLVISTMDPDNPESRADISQQAGHGAPITAGWHTDTLLPGTTKYMFWYGDNVGSPLMQGTLYTLEAFKTDPVFKNHVIYRIGIDYGYWGATRSTGDVWVGLIQINDKNIPMIPTDLNDLGTRPSLKGESFFGEPVLRTANNGKAGWVKDTGNTEGLNQKSTSGYLANLYGGVQTNDDWAAVYIPVNEMPVPLFDTARWSYRQTNAEVYGVNMVIWVHDPFDHDIRAEITQAPSGVTLAKGAGWNNHNLNPDTTQFFYFGEGITNTSITPTAGTQYKWSQFQGDERFNTMTIYRISFEWGWYSTGTFEDAWV</sequence>
<accession>A0A0F9D0B9</accession>